<dbReference type="InterPro" id="IPR036910">
    <property type="entry name" value="HMG_box_dom_sf"/>
</dbReference>
<dbReference type="EMBL" id="ML735386">
    <property type="protein sequence ID" value="KAE8384263.1"/>
    <property type="molecule type" value="Genomic_DNA"/>
</dbReference>
<proteinExistence type="predicted"/>
<organism evidence="1">
    <name type="scientific">Petromyces alliaceus</name>
    <name type="common">Aspergillus alliaceus</name>
    <dbReference type="NCBI Taxonomy" id="209559"/>
    <lineage>
        <taxon>Eukaryota</taxon>
        <taxon>Fungi</taxon>
        <taxon>Dikarya</taxon>
        <taxon>Ascomycota</taxon>
        <taxon>Pezizomycotina</taxon>
        <taxon>Eurotiomycetes</taxon>
        <taxon>Eurotiomycetidae</taxon>
        <taxon>Eurotiales</taxon>
        <taxon>Aspergillaceae</taxon>
        <taxon>Aspergillus</taxon>
        <taxon>Aspergillus subgen. Circumdati</taxon>
    </lineage>
</organism>
<protein>
    <submittedName>
        <fullName evidence="1">Uncharacterized protein</fullName>
    </submittedName>
</protein>
<dbReference type="Proteomes" id="UP000326877">
    <property type="component" value="Unassembled WGS sequence"/>
</dbReference>
<name>A0A5N7BRJ7_PETAA</name>
<evidence type="ECO:0000313" key="1">
    <source>
        <dbReference type="EMBL" id="KAE8384263.1"/>
    </source>
</evidence>
<dbReference type="AlphaFoldDB" id="A0A5N7BRJ7"/>
<accession>A0A5N7BRJ7</accession>
<reference evidence="1" key="1">
    <citation type="submission" date="2019-04" db="EMBL/GenBank/DDBJ databases">
        <title>Friends and foes A comparative genomics studyof 23 Aspergillus species from section Flavi.</title>
        <authorList>
            <consortium name="DOE Joint Genome Institute"/>
            <person name="Kjaerbolling I."/>
            <person name="Vesth T."/>
            <person name="Frisvad J.C."/>
            <person name="Nybo J.L."/>
            <person name="Theobald S."/>
            <person name="Kildgaard S."/>
            <person name="Isbrandt T."/>
            <person name="Kuo A."/>
            <person name="Sato A."/>
            <person name="Lyhne E.K."/>
            <person name="Kogle M.E."/>
            <person name="Wiebenga A."/>
            <person name="Kun R.S."/>
            <person name="Lubbers R.J."/>
            <person name="Makela M.R."/>
            <person name="Barry K."/>
            <person name="Chovatia M."/>
            <person name="Clum A."/>
            <person name="Daum C."/>
            <person name="Haridas S."/>
            <person name="He G."/>
            <person name="LaButti K."/>
            <person name="Lipzen A."/>
            <person name="Mondo S."/>
            <person name="Riley R."/>
            <person name="Salamov A."/>
            <person name="Simmons B.A."/>
            <person name="Magnuson J.K."/>
            <person name="Henrissat B."/>
            <person name="Mortensen U.H."/>
            <person name="Larsen T.O."/>
            <person name="Devries R.P."/>
            <person name="Grigoriev I.V."/>
            <person name="Machida M."/>
            <person name="Baker S.E."/>
            <person name="Andersen M.R."/>
        </authorList>
    </citation>
    <scope>NUCLEOTIDE SEQUENCE [LARGE SCALE GENOMIC DNA]</scope>
    <source>
        <strain evidence="1">IBT 14317</strain>
    </source>
</reference>
<gene>
    <name evidence="1" type="ORF">BDV23DRAFT_167156</name>
</gene>
<sequence length="81" mass="9521">MARLRRQHCSKTDTISLPVPDAFQLYLNECLEAVPSESLDTRYNEIYMNAVHNWVRSTPNFKHSYGRRADSLKQLYKKTLC</sequence>
<dbReference type="SUPFAM" id="SSF47095">
    <property type="entry name" value="HMG-box"/>
    <property type="match status" value="1"/>
</dbReference>